<name>A0A0W4ZAZ4_PNEJ7</name>
<dbReference type="EMBL" id="LFWA01000024">
    <property type="protein sequence ID" value="KTW25559.1"/>
    <property type="molecule type" value="Genomic_DNA"/>
</dbReference>
<reference evidence="4" key="1">
    <citation type="journal article" date="2016" name="Nat. Commun.">
        <title>Genome analysis of three Pneumocystis species reveals adaptation mechanisms to life exclusively in mammalian hosts.</title>
        <authorList>
            <person name="Ma L."/>
            <person name="Chen Z."/>
            <person name="Huang D.W."/>
            <person name="Kutty G."/>
            <person name="Ishihara M."/>
            <person name="Wang H."/>
            <person name="Abouelleil A."/>
            <person name="Bishop L."/>
            <person name="Davey E."/>
            <person name="Deng R."/>
            <person name="Deng X."/>
            <person name="Fan L."/>
            <person name="Fantoni G."/>
            <person name="Fitzgerald M."/>
            <person name="Gogineni E."/>
            <person name="Goldberg J.M."/>
            <person name="Handley G."/>
            <person name="Hu X."/>
            <person name="Huber C."/>
            <person name="Jiao X."/>
            <person name="Jones K."/>
            <person name="Levin J.Z."/>
            <person name="Liu Y."/>
            <person name="Macdonald P."/>
            <person name="Melnikov A."/>
            <person name="Raley C."/>
            <person name="Sassi M."/>
            <person name="Sherman B.T."/>
            <person name="Song X."/>
            <person name="Sykes S."/>
            <person name="Tran B."/>
            <person name="Walsh L."/>
            <person name="Xia Y."/>
            <person name="Yang J."/>
            <person name="Young S."/>
            <person name="Zeng Q."/>
            <person name="Zheng X."/>
            <person name="Stephens R."/>
            <person name="Nusbaum C."/>
            <person name="Birren B.W."/>
            <person name="Azadi P."/>
            <person name="Lempicki R.A."/>
            <person name="Cuomo C.A."/>
            <person name="Kovacs J.A."/>
        </authorList>
    </citation>
    <scope>NUCLEOTIDE SEQUENCE [LARGE SCALE GENOMIC DNA]</scope>
    <source>
        <strain evidence="4">RU7</strain>
    </source>
</reference>
<evidence type="ECO:0000256" key="1">
    <source>
        <dbReference type="SAM" id="Coils"/>
    </source>
</evidence>
<gene>
    <name evidence="3" type="ORF">T551_03682</name>
</gene>
<evidence type="ECO:0000313" key="4">
    <source>
        <dbReference type="Proteomes" id="UP000053447"/>
    </source>
</evidence>
<keyword evidence="4" id="KW-1185">Reference proteome</keyword>
<feature type="non-terminal residue" evidence="3">
    <location>
        <position position="926"/>
    </location>
</feature>
<comment type="caution">
    <text evidence="3">The sequence shown here is derived from an EMBL/GenBank/DDBJ whole genome shotgun (WGS) entry which is preliminary data.</text>
</comment>
<dbReference type="AlphaFoldDB" id="A0A0W4ZAZ4"/>
<dbReference type="VEuPathDB" id="FungiDB:T551_03682"/>
<feature type="domain" description="Major surface glycoprotein 2 C-terminal" evidence="2">
    <location>
        <begin position="848"/>
        <end position="875"/>
    </location>
</feature>
<evidence type="ECO:0000259" key="2">
    <source>
        <dbReference type="Pfam" id="PF12373"/>
    </source>
</evidence>
<evidence type="ECO:0000313" key="3">
    <source>
        <dbReference type="EMBL" id="KTW25559.1"/>
    </source>
</evidence>
<dbReference type="Pfam" id="PF12373">
    <property type="entry name" value="Msg2_C"/>
    <property type="match status" value="1"/>
</dbReference>
<dbReference type="STRING" id="1408657.A0A0W4ZAZ4"/>
<accession>A0A0W4ZAZ4</accession>
<dbReference type="GeneID" id="28942200"/>
<dbReference type="InterPro" id="IPR003330">
    <property type="entry name" value="MSG"/>
</dbReference>
<protein>
    <recommendedName>
        <fullName evidence="2">Major surface glycoprotein 2 C-terminal domain-containing protein</fullName>
    </recommendedName>
</protein>
<proteinExistence type="predicted"/>
<feature type="coiled-coil region" evidence="1">
    <location>
        <begin position="81"/>
        <end position="135"/>
    </location>
</feature>
<keyword evidence="1" id="KW-0175">Coiled coil</keyword>
<dbReference type="Pfam" id="PF02349">
    <property type="entry name" value="MSG"/>
    <property type="match status" value="5"/>
</dbReference>
<dbReference type="InterPro" id="IPR021041">
    <property type="entry name" value="Maj_surf_glycoprot_2_C"/>
</dbReference>
<dbReference type="OrthoDB" id="10257471at2759"/>
<sequence>METNLFNFCSQNTLTQTQTQPHTTAQPTPVRHSLARAVARAVKRQTQVTQVVQSVYDDEDYLFALIAGKDYNNDNKCKTKLEKYCKEFENLNINKEKIHKKLNDFCERNKAQEKCQKLKSKIENKRNTFKSKLEKVVQKEVSNLESSDCVNEQECLFLEEAFPNDLKDNCNTLRNKCYQKKRDKVAEETLLRALKGNLQDKNKCRKEIENVCRTLGQENNELMQRCLNLESTCLSLVQAAEEKCNSLKTEIKNVLEPSGDLEKRGHSLLEKCYFYGKNCKDSNKPECEKLINKTKKKKIIYKGPGSDFDPTKPEATLAEKIGLEELYKEAATQGVLIGRAPERDALDLLVFLSEKTSFSEDQCKKVLATKCGSFKHLEEGLKTLCDNETQHENKCKVFEKEFKEIKAALTAKFKKFGDEIELWNKLPSFLTEDECVELESDCFYFENQSFEKQCKNVKAACYKKGLYALANQELQDKLRGKFHGTNDTSFEKLQKELVKVCADLKKKSNELYMFCVQPDSTISILLGDLHFKVDLLQEHLNARRDLPTERDCRILLKKCKDLVQDSEEIEWPCHTLKQNCDRLRVVEQLEEKFLEEKTKKLDDSDSCIGKIDQQCREWNRKGRAQFALACVAQNTTCKILTESVDSKCTTLKARMETSKVVEAAKEKNTMEETCDSWEPYCRKFMSSCQNLTTVGGGKCDELNKECEPYRIQRNREDQAMLELKGKLDNKNNCVATLNQYCTQWVNATNGLETLCKKKDEKDEDVRNKLCKKLIERIKEKCKGLSEKLEKVKNEIKEKNKEYEGIKKKAEDAMEKANLVLSKVKESHNKSVNKSVPSEPKGEENKVGFKLVRRDTKLQVTEKELHAFDLVSQAFSLYVELKEICHHSLKDCDFKKECNCEDPCKKIQEVCSKLEPLKVKPYETTIK</sequence>
<dbReference type="Proteomes" id="UP000053447">
    <property type="component" value="Unassembled WGS sequence"/>
</dbReference>
<dbReference type="RefSeq" id="XP_018227846.1">
    <property type="nucleotide sequence ID" value="XM_018375945.1"/>
</dbReference>
<organism evidence="3 4">
    <name type="scientific">Pneumocystis jirovecii (strain RU7)</name>
    <name type="common">Human pneumocystis pneumonia agent</name>
    <dbReference type="NCBI Taxonomy" id="1408657"/>
    <lineage>
        <taxon>Eukaryota</taxon>
        <taxon>Fungi</taxon>
        <taxon>Dikarya</taxon>
        <taxon>Ascomycota</taxon>
        <taxon>Taphrinomycotina</taxon>
        <taxon>Pneumocystomycetes</taxon>
        <taxon>Pneumocystaceae</taxon>
        <taxon>Pneumocystis</taxon>
    </lineage>
</organism>
<feature type="coiled-coil region" evidence="1">
    <location>
        <begin position="774"/>
        <end position="826"/>
    </location>
</feature>